<comment type="subcellular location">
    <subcellularLocation>
        <location evidence="1">Mitochondrion</location>
    </subcellularLocation>
</comment>
<dbReference type="Proteomes" id="UP000019132">
    <property type="component" value="Unassembled WGS sequence"/>
</dbReference>
<reference evidence="9" key="1">
    <citation type="journal article" date="2010" name="Genome Biol.">
        <title>Genome sequence of the necrotrophic plant pathogen Pythium ultimum reveals original pathogenicity mechanisms and effector repertoire.</title>
        <authorList>
            <person name="Levesque C.A."/>
            <person name="Brouwer H."/>
            <person name="Cano L."/>
            <person name="Hamilton J.P."/>
            <person name="Holt C."/>
            <person name="Huitema E."/>
            <person name="Raffaele S."/>
            <person name="Robideau G.P."/>
            <person name="Thines M."/>
            <person name="Win J."/>
            <person name="Zerillo M.M."/>
            <person name="Beakes G.W."/>
            <person name="Boore J.L."/>
            <person name="Busam D."/>
            <person name="Dumas B."/>
            <person name="Ferriera S."/>
            <person name="Fuerstenberg S.I."/>
            <person name="Gachon C.M."/>
            <person name="Gaulin E."/>
            <person name="Govers F."/>
            <person name="Grenville-Briggs L."/>
            <person name="Horner N."/>
            <person name="Hostetler J."/>
            <person name="Jiang R.H."/>
            <person name="Johnson J."/>
            <person name="Krajaejun T."/>
            <person name="Lin H."/>
            <person name="Meijer H.J."/>
            <person name="Moore B."/>
            <person name="Morris P."/>
            <person name="Phuntmart V."/>
            <person name="Puiu D."/>
            <person name="Shetty J."/>
            <person name="Stajich J.E."/>
            <person name="Tripathy S."/>
            <person name="Wawra S."/>
            <person name="van West P."/>
            <person name="Whitty B.R."/>
            <person name="Coutinho P.M."/>
            <person name="Henrissat B."/>
            <person name="Martin F."/>
            <person name="Thomas P.D."/>
            <person name="Tyler B.M."/>
            <person name="De Vries R.P."/>
            <person name="Kamoun S."/>
            <person name="Yandell M."/>
            <person name="Tisserat N."/>
            <person name="Buell C.R."/>
        </authorList>
    </citation>
    <scope>NUCLEOTIDE SEQUENCE</scope>
    <source>
        <strain evidence="9">DAOM:BR144</strain>
    </source>
</reference>
<keyword evidence="5" id="KW-0687">Ribonucleoprotein</keyword>
<comment type="similarity">
    <text evidence="6">Belongs to the mitochondrion-specific ribosomal protein mL54 family.</text>
</comment>
<dbReference type="GO" id="GO:0005762">
    <property type="term" value="C:mitochondrial large ribosomal subunit"/>
    <property type="evidence" value="ECO:0007669"/>
    <property type="project" value="TreeGrafter"/>
</dbReference>
<keyword evidence="2" id="KW-0809">Transit peptide</keyword>
<dbReference type="EMBL" id="GL376636">
    <property type="status" value="NOT_ANNOTATED_CDS"/>
    <property type="molecule type" value="Genomic_DNA"/>
</dbReference>
<evidence type="ECO:0000313" key="8">
    <source>
        <dbReference type="EnsemblProtists" id="PYU1_T000010"/>
    </source>
</evidence>
<evidence type="ECO:0000256" key="7">
    <source>
        <dbReference type="ARBA" id="ARBA00035179"/>
    </source>
</evidence>
<name>K3W4W9_GLOUD</name>
<dbReference type="AlphaFoldDB" id="K3W4W9"/>
<dbReference type="InParanoid" id="K3W4W9"/>
<evidence type="ECO:0000256" key="6">
    <source>
        <dbReference type="ARBA" id="ARBA00033752"/>
    </source>
</evidence>
<dbReference type="PANTHER" id="PTHR28595">
    <property type="entry name" value="39S RIBOSOMAL PROTEIN L54, MITOCHONDRIAL"/>
    <property type="match status" value="1"/>
</dbReference>
<dbReference type="Pfam" id="PF08561">
    <property type="entry name" value="Ribosomal_L37"/>
    <property type="match status" value="1"/>
</dbReference>
<keyword evidence="3" id="KW-0689">Ribosomal protein</keyword>
<dbReference type="InterPro" id="IPR013870">
    <property type="entry name" value="Ribosomal_mL54"/>
</dbReference>
<dbReference type="EnsemblProtists" id="PYU1_T000010">
    <property type="protein sequence ID" value="PYU1_T000010"/>
    <property type="gene ID" value="PYU1_G000010"/>
</dbReference>
<evidence type="ECO:0000256" key="1">
    <source>
        <dbReference type="ARBA" id="ARBA00004173"/>
    </source>
</evidence>
<dbReference type="PANTHER" id="PTHR28595:SF1">
    <property type="entry name" value="LARGE RIBOSOMAL SUBUNIT PROTEIN ML54"/>
    <property type="match status" value="1"/>
</dbReference>
<proteinExistence type="inferred from homology"/>
<reference evidence="9" key="2">
    <citation type="submission" date="2010-04" db="EMBL/GenBank/DDBJ databases">
        <authorList>
            <person name="Buell R."/>
            <person name="Hamilton J."/>
            <person name="Hostetler J."/>
        </authorList>
    </citation>
    <scope>NUCLEOTIDE SEQUENCE [LARGE SCALE GENOMIC DNA]</scope>
    <source>
        <strain evidence="9">DAOM:BR144</strain>
    </source>
</reference>
<protein>
    <recommendedName>
        <fullName evidence="7">Large ribosomal subunit protein mL54</fullName>
    </recommendedName>
</protein>
<keyword evidence="4" id="KW-0496">Mitochondrion</keyword>
<dbReference type="eggNOG" id="ENOG502SVR7">
    <property type="taxonomic scope" value="Eukaryota"/>
</dbReference>
<evidence type="ECO:0000313" key="9">
    <source>
        <dbReference type="Proteomes" id="UP000019132"/>
    </source>
</evidence>
<accession>K3W4W9</accession>
<evidence type="ECO:0000256" key="5">
    <source>
        <dbReference type="ARBA" id="ARBA00023274"/>
    </source>
</evidence>
<dbReference type="VEuPathDB" id="FungiDB:PYU1_G000010"/>
<dbReference type="STRING" id="431595.K3W4W9"/>
<sequence length="114" mass="12654">MLTRRIVQTLKRSGARGFAAPGKGKGGGANAIVEEAVDLAKFVPTNIFKEGSHAELKDPAEYPEWLFKLLDVQPTLGELERAGFDNLELEQQRRMLTLANRRFVKSNNAAKSKK</sequence>
<evidence type="ECO:0000256" key="2">
    <source>
        <dbReference type="ARBA" id="ARBA00022946"/>
    </source>
</evidence>
<dbReference type="HOGENOM" id="CLU_158220_0_0_1"/>
<evidence type="ECO:0000256" key="4">
    <source>
        <dbReference type="ARBA" id="ARBA00023128"/>
    </source>
</evidence>
<evidence type="ECO:0000256" key="3">
    <source>
        <dbReference type="ARBA" id="ARBA00022980"/>
    </source>
</evidence>
<reference evidence="8" key="3">
    <citation type="submission" date="2015-02" db="UniProtKB">
        <authorList>
            <consortium name="EnsemblProtists"/>
        </authorList>
    </citation>
    <scope>IDENTIFICATION</scope>
    <source>
        <strain evidence="8">DAOM BR144</strain>
    </source>
</reference>
<dbReference type="OMA" id="HARCIRY"/>
<organism evidence="8 9">
    <name type="scientific">Globisporangium ultimum (strain ATCC 200006 / CBS 805.95 / DAOM BR144)</name>
    <name type="common">Pythium ultimum</name>
    <dbReference type="NCBI Taxonomy" id="431595"/>
    <lineage>
        <taxon>Eukaryota</taxon>
        <taxon>Sar</taxon>
        <taxon>Stramenopiles</taxon>
        <taxon>Oomycota</taxon>
        <taxon>Peronosporomycetes</taxon>
        <taxon>Pythiales</taxon>
        <taxon>Pythiaceae</taxon>
        <taxon>Globisporangium</taxon>
    </lineage>
</organism>
<keyword evidence="9" id="KW-1185">Reference proteome</keyword>
<dbReference type="GO" id="GO:0003735">
    <property type="term" value="F:structural constituent of ribosome"/>
    <property type="evidence" value="ECO:0007669"/>
    <property type="project" value="TreeGrafter"/>
</dbReference>